<dbReference type="EMBL" id="CP107246">
    <property type="protein sequence ID" value="WIM05195.1"/>
    <property type="molecule type" value="Genomic_DNA"/>
</dbReference>
<organism evidence="2">
    <name type="scientific">Candidatus Nitricoxidivorans perseverans</name>
    <dbReference type="NCBI Taxonomy" id="2975601"/>
    <lineage>
        <taxon>Bacteria</taxon>
        <taxon>Pseudomonadati</taxon>
        <taxon>Pseudomonadota</taxon>
        <taxon>Betaproteobacteria</taxon>
        <taxon>Nitrosomonadales</taxon>
        <taxon>Sterolibacteriaceae</taxon>
        <taxon>Candidatus Nitricoxidivorans</taxon>
    </lineage>
</organism>
<name>A0AA49FKP0_9PROT</name>
<keyword evidence="1" id="KW-0732">Signal</keyword>
<reference evidence="2" key="1">
    <citation type="journal article" date="2023" name="Nat. Microbiol.">
        <title>Enrichment and characterization of a nitric oxide-reducing microbial community in a continuous bioreactor.</title>
        <authorList>
            <person name="Garrido-Amador P."/>
            <person name="Stortenbeker N."/>
            <person name="Wessels H.J.C.T."/>
            <person name="Speth D.R."/>
            <person name="Garcia-Heredia I."/>
            <person name="Kartal B."/>
        </authorList>
    </citation>
    <scope>NUCLEOTIDE SEQUENCE</scope>
    <source>
        <strain evidence="2">MAG1</strain>
    </source>
</reference>
<dbReference type="Gene3D" id="2.30.30.40">
    <property type="entry name" value="SH3 Domains"/>
    <property type="match status" value="2"/>
</dbReference>
<proteinExistence type="predicted"/>
<dbReference type="InterPro" id="IPR010466">
    <property type="entry name" value="DUF1058"/>
</dbReference>
<dbReference type="AlphaFoldDB" id="A0AA49FKP0"/>
<accession>A0AA49FKP0</accession>
<sequence>MARRLALLLALLPWSAGSAHALDYLSVAEVAVMYDAPSQKARPLFAIARGTPVEAVVRLDAWIKVRDAGGDLAWIEKRLLSESRTVMVRVERAQVRAQPDDKAPVVFEAEKNVLADLMEAGPAGWARVRHRDGQQGFVKAAQVWGL</sequence>
<dbReference type="KEGG" id="npv:OHM77_10880"/>
<evidence type="ECO:0000313" key="2">
    <source>
        <dbReference type="EMBL" id="WIM05195.1"/>
    </source>
</evidence>
<dbReference type="Proteomes" id="UP001234916">
    <property type="component" value="Chromosome"/>
</dbReference>
<evidence type="ECO:0000256" key="1">
    <source>
        <dbReference type="SAM" id="SignalP"/>
    </source>
</evidence>
<gene>
    <name evidence="2" type="ORF">OHM77_10880</name>
</gene>
<feature type="signal peptide" evidence="1">
    <location>
        <begin position="1"/>
        <end position="21"/>
    </location>
</feature>
<feature type="chain" id="PRO_5041244088" evidence="1">
    <location>
        <begin position="22"/>
        <end position="146"/>
    </location>
</feature>
<dbReference type="Pfam" id="PF06347">
    <property type="entry name" value="SH3_4"/>
    <property type="match status" value="2"/>
</dbReference>
<protein>
    <submittedName>
        <fullName evidence="2">SH3 domain-containing protein</fullName>
    </submittedName>
</protein>